<organism evidence="1 2">
    <name type="scientific">Paramecium sonneborni</name>
    <dbReference type="NCBI Taxonomy" id="65129"/>
    <lineage>
        <taxon>Eukaryota</taxon>
        <taxon>Sar</taxon>
        <taxon>Alveolata</taxon>
        <taxon>Ciliophora</taxon>
        <taxon>Intramacronucleata</taxon>
        <taxon>Oligohymenophorea</taxon>
        <taxon>Peniculida</taxon>
        <taxon>Parameciidae</taxon>
        <taxon>Paramecium</taxon>
    </lineage>
</organism>
<name>A0A8S1RVN9_9CILI</name>
<dbReference type="AlphaFoldDB" id="A0A8S1RVN9"/>
<sequence>MLIQKFFSYQNQNKQIVSFEPSPVIISGGQIPQAIYLISGHYQGNNDIFKILKTI</sequence>
<comment type="caution">
    <text evidence="1">The sequence shown here is derived from an EMBL/GenBank/DDBJ whole genome shotgun (WGS) entry which is preliminary data.</text>
</comment>
<keyword evidence="2" id="KW-1185">Reference proteome</keyword>
<accession>A0A8S1RVN9</accession>
<dbReference type="Proteomes" id="UP000692954">
    <property type="component" value="Unassembled WGS sequence"/>
</dbReference>
<evidence type="ECO:0000313" key="1">
    <source>
        <dbReference type="EMBL" id="CAD8131397.1"/>
    </source>
</evidence>
<gene>
    <name evidence="1" type="ORF">PSON_ATCC_30995.1.T5570001</name>
</gene>
<evidence type="ECO:0000313" key="2">
    <source>
        <dbReference type="Proteomes" id="UP000692954"/>
    </source>
</evidence>
<protein>
    <submittedName>
        <fullName evidence="1">Uncharacterized protein</fullName>
    </submittedName>
</protein>
<reference evidence="1" key="1">
    <citation type="submission" date="2021-01" db="EMBL/GenBank/DDBJ databases">
        <authorList>
            <consortium name="Genoscope - CEA"/>
            <person name="William W."/>
        </authorList>
    </citation>
    <scope>NUCLEOTIDE SEQUENCE</scope>
</reference>
<dbReference type="EMBL" id="CAJJDN010000557">
    <property type="protein sequence ID" value="CAD8131397.1"/>
    <property type="molecule type" value="Genomic_DNA"/>
</dbReference>
<proteinExistence type="predicted"/>